<dbReference type="PANTHER" id="PTHR24166:SF48">
    <property type="entry name" value="PROTEIN VAPYRIN"/>
    <property type="match status" value="1"/>
</dbReference>
<dbReference type="PANTHER" id="PTHR24166">
    <property type="entry name" value="ROLLING PEBBLES, ISOFORM B"/>
    <property type="match status" value="1"/>
</dbReference>
<keyword evidence="2 3" id="KW-0040">ANK repeat</keyword>
<keyword evidence="1" id="KW-0677">Repeat</keyword>
<dbReference type="EMBL" id="JAGRRH010000023">
    <property type="protein sequence ID" value="KAG7344408.1"/>
    <property type="molecule type" value="Genomic_DNA"/>
</dbReference>
<organism evidence="4 5">
    <name type="scientific">Nitzschia inconspicua</name>
    <dbReference type="NCBI Taxonomy" id="303405"/>
    <lineage>
        <taxon>Eukaryota</taxon>
        <taxon>Sar</taxon>
        <taxon>Stramenopiles</taxon>
        <taxon>Ochrophyta</taxon>
        <taxon>Bacillariophyta</taxon>
        <taxon>Bacillariophyceae</taxon>
        <taxon>Bacillariophycidae</taxon>
        <taxon>Bacillariales</taxon>
        <taxon>Bacillariaceae</taxon>
        <taxon>Nitzschia</taxon>
    </lineage>
</organism>
<dbReference type="PROSITE" id="PS50297">
    <property type="entry name" value="ANK_REP_REGION"/>
    <property type="match status" value="3"/>
</dbReference>
<dbReference type="AlphaFoldDB" id="A0A9K3KIM9"/>
<dbReference type="InterPro" id="IPR050889">
    <property type="entry name" value="Dendritic_Spine_Reg/Scaffold"/>
</dbReference>
<reference evidence="4" key="2">
    <citation type="submission" date="2021-04" db="EMBL/GenBank/DDBJ databases">
        <authorList>
            <person name="Podell S."/>
        </authorList>
    </citation>
    <scope>NUCLEOTIDE SEQUENCE</scope>
    <source>
        <strain evidence="4">Hildebrandi</strain>
    </source>
</reference>
<evidence type="ECO:0000256" key="1">
    <source>
        <dbReference type="ARBA" id="ARBA00022737"/>
    </source>
</evidence>
<dbReference type="SMART" id="SM00248">
    <property type="entry name" value="ANK"/>
    <property type="match status" value="5"/>
</dbReference>
<feature type="repeat" description="ANK" evidence="3">
    <location>
        <begin position="78"/>
        <end position="112"/>
    </location>
</feature>
<dbReference type="PROSITE" id="PS50088">
    <property type="entry name" value="ANK_REPEAT"/>
    <property type="match status" value="3"/>
</dbReference>
<reference evidence="4" key="1">
    <citation type="journal article" date="2021" name="Sci. Rep.">
        <title>Diploid genomic architecture of Nitzschia inconspicua, an elite biomass production diatom.</title>
        <authorList>
            <person name="Oliver A."/>
            <person name="Podell S."/>
            <person name="Pinowska A."/>
            <person name="Traller J.C."/>
            <person name="Smith S.R."/>
            <person name="McClure R."/>
            <person name="Beliaev A."/>
            <person name="Bohutskyi P."/>
            <person name="Hill E.A."/>
            <person name="Rabines A."/>
            <person name="Zheng H."/>
            <person name="Allen L.Z."/>
            <person name="Kuo A."/>
            <person name="Grigoriev I.V."/>
            <person name="Allen A.E."/>
            <person name="Hazlebeck D."/>
            <person name="Allen E.E."/>
        </authorList>
    </citation>
    <scope>NUCLEOTIDE SEQUENCE</scope>
    <source>
        <strain evidence="4">Hildebrandi</strain>
    </source>
</reference>
<name>A0A9K3KIM9_9STRA</name>
<evidence type="ECO:0000256" key="3">
    <source>
        <dbReference type="PROSITE-ProRule" id="PRU00023"/>
    </source>
</evidence>
<dbReference type="InterPro" id="IPR002110">
    <property type="entry name" value="Ankyrin_rpt"/>
</dbReference>
<evidence type="ECO:0000313" key="4">
    <source>
        <dbReference type="EMBL" id="KAG7344408.1"/>
    </source>
</evidence>
<dbReference type="Pfam" id="PF12796">
    <property type="entry name" value="Ank_2"/>
    <property type="match status" value="2"/>
</dbReference>
<protein>
    <submittedName>
        <fullName evidence="4">Ankyrin repeat domain protein</fullName>
    </submittedName>
</protein>
<evidence type="ECO:0000313" key="5">
    <source>
        <dbReference type="Proteomes" id="UP000693970"/>
    </source>
</evidence>
<keyword evidence="5" id="KW-1185">Reference proteome</keyword>
<gene>
    <name evidence="4" type="ORF">IV203_022416</name>
</gene>
<proteinExistence type="predicted"/>
<accession>A0A9K3KIM9</accession>
<evidence type="ECO:0000256" key="2">
    <source>
        <dbReference type="ARBA" id="ARBA00023043"/>
    </source>
</evidence>
<feature type="repeat" description="ANK" evidence="3">
    <location>
        <begin position="411"/>
        <end position="432"/>
    </location>
</feature>
<dbReference type="Proteomes" id="UP000693970">
    <property type="component" value="Unassembled WGS sequence"/>
</dbReference>
<sequence length="469" mass="51958">MSIIRQNIQSLSDPQHKSVQGASFMVAPKPERKWPSYQSSPSINFSDQMLTAARNNLSMEVWRLIKVHNVSPDFCNHAGQTALHIAALWGHVDCVALLVSRDIGANPNVQNHITGATPLHLAIEGRKIREATRLSLIVDVLLEAGADKSMADNTGRLPIDCITPSTPGYQQLIPKLHVLLPMPSMFRAIQQGDLTHILQLFYVGKSSPQHLACQVYRNRTTVQAVVDLMVTSVADAFAPVEVWMQADLDALKILLQCGASPSSLPEPRRKTFNPSEISELMGECEASEDANIPSTSPVIRLLDRIQQALCPSKSIEVRNNASNNELSSGDGLQLPPIVRLWLEACQALQERHQEDIVLFWQCGKNKPTPLLTRDEVCQYWHNSARRGHLLMLRALNCYLPNLFEANALNRQSMTALHFAARSGKTDTVKFLLGLPNIDVFKRDCHGMTALDAAMVNGHTAAVELLQSER</sequence>
<comment type="caution">
    <text evidence="4">The sequence shown here is derived from an EMBL/GenBank/DDBJ whole genome shotgun (WGS) entry which is preliminary data.</text>
</comment>
<feature type="repeat" description="ANK" evidence="3">
    <location>
        <begin position="114"/>
        <end position="153"/>
    </location>
</feature>
<dbReference type="OrthoDB" id="47112at2759"/>